<sequence>MPTCERCGADLIDRRPEARFCSDNCRAKARAARRDLRLATAEELWHRQIEAIHAGDTDAVVDTIQEAERTLLG</sequence>
<organism evidence="1 2">
    <name type="scientific">Herbiconiux aconitum</name>
    <dbReference type="NCBI Taxonomy" id="2970913"/>
    <lineage>
        <taxon>Bacteria</taxon>
        <taxon>Bacillati</taxon>
        <taxon>Actinomycetota</taxon>
        <taxon>Actinomycetes</taxon>
        <taxon>Micrococcales</taxon>
        <taxon>Microbacteriaceae</taxon>
        <taxon>Herbiconiux</taxon>
    </lineage>
</organism>
<proteinExistence type="predicted"/>
<gene>
    <name evidence="1" type="ORF">N1027_10695</name>
</gene>
<dbReference type="Proteomes" id="UP001165584">
    <property type="component" value="Unassembled WGS sequence"/>
</dbReference>
<keyword evidence="2" id="KW-1185">Reference proteome</keyword>
<protein>
    <submittedName>
        <fullName evidence="1">Uncharacterized protein</fullName>
    </submittedName>
</protein>
<name>A0ABT2GQU6_9MICO</name>
<evidence type="ECO:0000313" key="2">
    <source>
        <dbReference type="Proteomes" id="UP001165584"/>
    </source>
</evidence>
<dbReference type="EMBL" id="JANLCM010000001">
    <property type="protein sequence ID" value="MCS5718601.1"/>
    <property type="molecule type" value="Genomic_DNA"/>
</dbReference>
<comment type="caution">
    <text evidence="1">The sequence shown here is derived from an EMBL/GenBank/DDBJ whole genome shotgun (WGS) entry which is preliminary data.</text>
</comment>
<evidence type="ECO:0000313" key="1">
    <source>
        <dbReference type="EMBL" id="MCS5718601.1"/>
    </source>
</evidence>
<dbReference type="RefSeq" id="WP_259507594.1">
    <property type="nucleotide sequence ID" value="NZ_JANLCM010000001.1"/>
</dbReference>
<accession>A0ABT2GQU6</accession>
<reference evidence="1" key="1">
    <citation type="submission" date="2022-08" db="EMBL/GenBank/DDBJ databases">
        <authorList>
            <person name="Deng Y."/>
            <person name="Han X.-F."/>
            <person name="Zhang Y.-Q."/>
        </authorList>
    </citation>
    <scope>NUCLEOTIDE SEQUENCE</scope>
    <source>
        <strain evidence="1">CPCC 205763</strain>
    </source>
</reference>